<dbReference type="RefSeq" id="XP_039132670.1">
    <property type="nucleotide sequence ID" value="XM_039276736.1"/>
</dbReference>
<sequence>MSFFFDIFPFEARLLLCMHLTIGFLQCKLSTFLLKLMKYISYYLVLLGHSEHRPTIFQQKLNEVSTTRTHLKKVLFVITYLQTLPPFFPTTKLPSLPPQSMASGRALLLVALLAIVLLTSKVSSDTPAPTAGGDAQQDTDPAIPVAADKPGERRRCS</sequence>
<dbReference type="GeneID" id="120269399"/>
<proteinExistence type="predicted"/>
<gene>
    <name evidence="3" type="primary">LOC120269399</name>
</gene>
<organism evidence="2 3">
    <name type="scientific">Dioscorea cayennensis subsp. rotundata</name>
    <name type="common">White Guinea yam</name>
    <name type="synonym">Dioscorea rotundata</name>
    <dbReference type="NCBI Taxonomy" id="55577"/>
    <lineage>
        <taxon>Eukaryota</taxon>
        <taxon>Viridiplantae</taxon>
        <taxon>Streptophyta</taxon>
        <taxon>Embryophyta</taxon>
        <taxon>Tracheophyta</taxon>
        <taxon>Spermatophyta</taxon>
        <taxon>Magnoliopsida</taxon>
        <taxon>Liliopsida</taxon>
        <taxon>Dioscoreales</taxon>
        <taxon>Dioscoreaceae</taxon>
        <taxon>Dioscorea</taxon>
    </lineage>
</organism>
<name>A0AB40BZ04_DIOCR</name>
<evidence type="ECO:0000256" key="1">
    <source>
        <dbReference type="SAM" id="MobiDB-lite"/>
    </source>
</evidence>
<keyword evidence="2" id="KW-1185">Reference proteome</keyword>
<feature type="region of interest" description="Disordered" evidence="1">
    <location>
        <begin position="124"/>
        <end position="157"/>
    </location>
</feature>
<dbReference type="AlphaFoldDB" id="A0AB40BZ04"/>
<accession>A0AB40BZ04</accession>
<evidence type="ECO:0000313" key="2">
    <source>
        <dbReference type="Proteomes" id="UP001515500"/>
    </source>
</evidence>
<reference evidence="3" key="1">
    <citation type="submission" date="2025-08" db="UniProtKB">
        <authorList>
            <consortium name="RefSeq"/>
        </authorList>
    </citation>
    <scope>IDENTIFICATION</scope>
</reference>
<protein>
    <submittedName>
        <fullName evidence="3">Uncharacterized protein LOC120269399</fullName>
    </submittedName>
</protein>
<dbReference type="Proteomes" id="UP001515500">
    <property type="component" value="Chromosome 9"/>
</dbReference>
<evidence type="ECO:0000313" key="3">
    <source>
        <dbReference type="RefSeq" id="XP_039132670.1"/>
    </source>
</evidence>